<evidence type="ECO:0000313" key="5">
    <source>
        <dbReference type="EMBL" id="PHT73631.1"/>
    </source>
</evidence>
<dbReference type="Pfam" id="PF02902">
    <property type="entry name" value="Peptidase_C48"/>
    <property type="match status" value="1"/>
</dbReference>
<dbReference type="InterPro" id="IPR003653">
    <property type="entry name" value="Peptidase_C48_C"/>
</dbReference>
<feature type="domain" description="Ubiquitin-like protease family profile" evidence="4">
    <location>
        <begin position="265"/>
        <end position="362"/>
    </location>
</feature>
<dbReference type="GO" id="GO:0006508">
    <property type="term" value="P:proteolysis"/>
    <property type="evidence" value="ECO:0007669"/>
    <property type="project" value="UniProtKB-KW"/>
</dbReference>
<dbReference type="InterPro" id="IPR038765">
    <property type="entry name" value="Papain-like_cys_pep_sf"/>
</dbReference>
<evidence type="ECO:0000313" key="6">
    <source>
        <dbReference type="Proteomes" id="UP000222542"/>
    </source>
</evidence>
<dbReference type="PANTHER" id="PTHR31470">
    <property type="entry name" value="CYSTEINE PROTEINASES SUPERFAMILY PROTEIN-RELATED-RELATED"/>
    <property type="match status" value="1"/>
</dbReference>
<evidence type="ECO:0000256" key="2">
    <source>
        <dbReference type="ARBA" id="ARBA00022670"/>
    </source>
</evidence>
<organism evidence="5 6">
    <name type="scientific">Capsicum annuum</name>
    <name type="common">Capsicum pepper</name>
    <dbReference type="NCBI Taxonomy" id="4072"/>
    <lineage>
        <taxon>Eukaryota</taxon>
        <taxon>Viridiplantae</taxon>
        <taxon>Streptophyta</taxon>
        <taxon>Embryophyta</taxon>
        <taxon>Tracheophyta</taxon>
        <taxon>Spermatophyta</taxon>
        <taxon>Magnoliopsida</taxon>
        <taxon>eudicotyledons</taxon>
        <taxon>Gunneridae</taxon>
        <taxon>Pentapetalae</taxon>
        <taxon>asterids</taxon>
        <taxon>lamiids</taxon>
        <taxon>Solanales</taxon>
        <taxon>Solanaceae</taxon>
        <taxon>Solanoideae</taxon>
        <taxon>Capsiceae</taxon>
        <taxon>Capsicum</taxon>
    </lineage>
</organism>
<comment type="similarity">
    <text evidence="1">Belongs to the peptidase C48 family.</text>
</comment>
<sequence>MEFFGATTITIKIILKGGLVAVDDGSRSGRGGGASFGDNDAPLTIFKTRSHYDYDHTCCTNFSPDFTTSSEYSACKYEDCKAKHDGVINVINALITSVKKMASNRGVIPSKSLSYPYTPLEIKMAKRRGKDTSKASSSIEKNKIVTPLSLYCTDVQCARDTGEQHEMKKVNVHHLFQQVDVTVEATAEEHNITVDNTSNASKEEEKLEPVSSGEWKNYPFEGFNISGEAPKKLTQLINNYSEWIADGLLKHYAGSISAGLPWYLVDEVYIPINYGDEFHWVLAFVVLKERRIRVYESMSQRRHSGPSSEIQKLAKILPTYLDMSGFLDQKVLTDWSTIEAHWDIMANPFDVKYVKGIAQQIIGSLSV</sequence>
<dbReference type="SUPFAM" id="SSF54001">
    <property type="entry name" value="Cysteine proteinases"/>
    <property type="match status" value="1"/>
</dbReference>
<protein>
    <recommendedName>
        <fullName evidence="4">Ubiquitin-like protease family profile domain-containing protein</fullName>
    </recommendedName>
</protein>
<reference evidence="5 6" key="2">
    <citation type="journal article" date="2017" name="Genome Biol.">
        <title>New reference genome sequences of hot pepper reveal the massive evolution of plant disease-resistance genes by retroduplication.</title>
        <authorList>
            <person name="Kim S."/>
            <person name="Park J."/>
            <person name="Yeom S.I."/>
            <person name="Kim Y.M."/>
            <person name="Seo E."/>
            <person name="Kim K.T."/>
            <person name="Kim M.S."/>
            <person name="Lee J.M."/>
            <person name="Cheong K."/>
            <person name="Shin H.S."/>
            <person name="Kim S.B."/>
            <person name="Han K."/>
            <person name="Lee J."/>
            <person name="Park M."/>
            <person name="Lee H.A."/>
            <person name="Lee H.Y."/>
            <person name="Lee Y."/>
            <person name="Oh S."/>
            <person name="Lee J.H."/>
            <person name="Choi E."/>
            <person name="Choi E."/>
            <person name="Lee S.E."/>
            <person name="Jeon J."/>
            <person name="Kim H."/>
            <person name="Choi G."/>
            <person name="Song H."/>
            <person name="Lee J."/>
            <person name="Lee S.C."/>
            <person name="Kwon J.K."/>
            <person name="Lee H.Y."/>
            <person name="Koo N."/>
            <person name="Hong Y."/>
            <person name="Kim R.W."/>
            <person name="Kang W.H."/>
            <person name="Huh J.H."/>
            <person name="Kang B.C."/>
            <person name="Yang T.J."/>
            <person name="Lee Y.H."/>
            <person name="Bennetzen J.L."/>
            <person name="Choi D."/>
        </authorList>
    </citation>
    <scope>NUCLEOTIDE SEQUENCE [LARGE SCALE GENOMIC DNA]</scope>
    <source>
        <strain evidence="6">cv. CM334</strain>
    </source>
</reference>
<evidence type="ECO:0000256" key="1">
    <source>
        <dbReference type="ARBA" id="ARBA00005234"/>
    </source>
</evidence>
<comment type="caution">
    <text evidence="5">The sequence shown here is derived from an EMBL/GenBank/DDBJ whole genome shotgun (WGS) entry which is preliminary data.</text>
</comment>
<dbReference type="GO" id="GO:0008234">
    <property type="term" value="F:cysteine-type peptidase activity"/>
    <property type="evidence" value="ECO:0007669"/>
    <property type="project" value="InterPro"/>
</dbReference>
<name>A0A2G2YVG8_CAPAN</name>
<evidence type="ECO:0000256" key="3">
    <source>
        <dbReference type="ARBA" id="ARBA00022801"/>
    </source>
</evidence>
<keyword evidence="6" id="KW-1185">Reference proteome</keyword>
<dbReference type="Proteomes" id="UP000222542">
    <property type="component" value="Unassembled WGS sequence"/>
</dbReference>
<accession>A0A2G2YVG8</accession>
<keyword evidence="3" id="KW-0378">Hydrolase</keyword>
<keyword evidence="2" id="KW-0645">Protease</keyword>
<evidence type="ECO:0000259" key="4">
    <source>
        <dbReference type="Pfam" id="PF02902"/>
    </source>
</evidence>
<dbReference type="Gene3D" id="3.40.395.10">
    <property type="entry name" value="Adenoviral Proteinase, Chain A"/>
    <property type="match status" value="1"/>
</dbReference>
<dbReference type="Gramene" id="PHT73631">
    <property type="protein sequence ID" value="PHT73631"/>
    <property type="gene ID" value="T459_24416"/>
</dbReference>
<dbReference type="AlphaFoldDB" id="A0A2G2YVG8"/>
<dbReference type="EMBL" id="AYRZ02000009">
    <property type="protein sequence ID" value="PHT73631.1"/>
    <property type="molecule type" value="Genomic_DNA"/>
</dbReference>
<proteinExistence type="inferred from homology"/>
<gene>
    <name evidence="5" type="ORF">T459_24416</name>
</gene>
<reference evidence="5 6" key="1">
    <citation type="journal article" date="2014" name="Nat. Genet.">
        <title>Genome sequence of the hot pepper provides insights into the evolution of pungency in Capsicum species.</title>
        <authorList>
            <person name="Kim S."/>
            <person name="Park M."/>
            <person name="Yeom S.I."/>
            <person name="Kim Y.M."/>
            <person name="Lee J.M."/>
            <person name="Lee H.A."/>
            <person name="Seo E."/>
            <person name="Choi J."/>
            <person name="Cheong K."/>
            <person name="Kim K.T."/>
            <person name="Jung K."/>
            <person name="Lee G.W."/>
            <person name="Oh S.K."/>
            <person name="Bae C."/>
            <person name="Kim S.B."/>
            <person name="Lee H.Y."/>
            <person name="Kim S.Y."/>
            <person name="Kim M.S."/>
            <person name="Kang B.C."/>
            <person name="Jo Y.D."/>
            <person name="Yang H.B."/>
            <person name="Jeong H.J."/>
            <person name="Kang W.H."/>
            <person name="Kwon J.K."/>
            <person name="Shin C."/>
            <person name="Lim J.Y."/>
            <person name="Park J.H."/>
            <person name="Huh J.H."/>
            <person name="Kim J.S."/>
            <person name="Kim B.D."/>
            <person name="Cohen O."/>
            <person name="Paran I."/>
            <person name="Suh M.C."/>
            <person name="Lee S.B."/>
            <person name="Kim Y.K."/>
            <person name="Shin Y."/>
            <person name="Noh S.J."/>
            <person name="Park J."/>
            <person name="Seo Y.S."/>
            <person name="Kwon S.Y."/>
            <person name="Kim H.A."/>
            <person name="Park J.M."/>
            <person name="Kim H.J."/>
            <person name="Choi S.B."/>
            <person name="Bosland P.W."/>
            <person name="Reeves G."/>
            <person name="Jo S.H."/>
            <person name="Lee B.W."/>
            <person name="Cho H.T."/>
            <person name="Choi H.S."/>
            <person name="Lee M.S."/>
            <person name="Yu Y."/>
            <person name="Do Choi Y."/>
            <person name="Park B.S."/>
            <person name="van Deynze A."/>
            <person name="Ashrafi H."/>
            <person name="Hill T."/>
            <person name="Kim W.T."/>
            <person name="Pai H.S."/>
            <person name="Ahn H.K."/>
            <person name="Yeam I."/>
            <person name="Giovannoni J.J."/>
            <person name="Rose J.K."/>
            <person name="Sorensen I."/>
            <person name="Lee S.J."/>
            <person name="Kim R.W."/>
            <person name="Choi I.Y."/>
            <person name="Choi B.S."/>
            <person name="Lim J.S."/>
            <person name="Lee Y.H."/>
            <person name="Choi D."/>
        </authorList>
    </citation>
    <scope>NUCLEOTIDE SEQUENCE [LARGE SCALE GENOMIC DNA]</scope>
    <source>
        <strain evidence="6">cv. CM334</strain>
    </source>
</reference>
<dbReference type="PANTHER" id="PTHR31470:SF46">
    <property type="entry name" value="ULP1 PROTEASE FAMILY, C-TERMINAL CATALYTIC DOMAIN CONTAINING PROTEIN"/>
    <property type="match status" value="1"/>
</dbReference>